<gene>
    <name evidence="3" type="ORF">Pfra01_000903600</name>
</gene>
<dbReference type="GO" id="GO:0003676">
    <property type="term" value="F:nucleic acid binding"/>
    <property type="evidence" value="ECO:0007669"/>
    <property type="project" value="InterPro"/>
</dbReference>
<organism evidence="3 4">
    <name type="scientific">Phytophthora fragariaefolia</name>
    <dbReference type="NCBI Taxonomy" id="1490495"/>
    <lineage>
        <taxon>Eukaryota</taxon>
        <taxon>Sar</taxon>
        <taxon>Stramenopiles</taxon>
        <taxon>Oomycota</taxon>
        <taxon>Peronosporomycetes</taxon>
        <taxon>Peronosporales</taxon>
        <taxon>Peronosporaceae</taxon>
        <taxon>Phytophthora</taxon>
    </lineage>
</organism>
<dbReference type="SMART" id="SM00343">
    <property type="entry name" value="ZnF_C2HC"/>
    <property type="match status" value="1"/>
</dbReference>
<dbReference type="InterPro" id="IPR036875">
    <property type="entry name" value="Znf_CCHC_sf"/>
</dbReference>
<evidence type="ECO:0000256" key="1">
    <source>
        <dbReference type="PROSITE-ProRule" id="PRU00047"/>
    </source>
</evidence>
<name>A0A9W6XAE0_9STRA</name>
<dbReference type="Gene3D" id="4.10.60.10">
    <property type="entry name" value="Zinc finger, CCHC-type"/>
    <property type="match status" value="1"/>
</dbReference>
<reference evidence="3" key="1">
    <citation type="submission" date="2023-04" db="EMBL/GenBank/DDBJ databases">
        <title>Phytophthora fragariaefolia NBRC 109709.</title>
        <authorList>
            <person name="Ichikawa N."/>
            <person name="Sato H."/>
            <person name="Tonouchi N."/>
        </authorList>
    </citation>
    <scope>NUCLEOTIDE SEQUENCE</scope>
    <source>
        <strain evidence="3">NBRC 109709</strain>
    </source>
</reference>
<dbReference type="GO" id="GO:0008270">
    <property type="term" value="F:zinc ion binding"/>
    <property type="evidence" value="ECO:0007669"/>
    <property type="project" value="UniProtKB-KW"/>
</dbReference>
<dbReference type="InterPro" id="IPR001878">
    <property type="entry name" value="Znf_CCHC"/>
</dbReference>
<dbReference type="SUPFAM" id="SSF57756">
    <property type="entry name" value="Retrovirus zinc finger-like domains"/>
    <property type="match status" value="1"/>
</dbReference>
<keyword evidence="1" id="KW-0862">Zinc</keyword>
<dbReference type="Proteomes" id="UP001165121">
    <property type="component" value="Unassembled WGS sequence"/>
</dbReference>
<feature type="domain" description="CCHC-type" evidence="2">
    <location>
        <begin position="188"/>
        <end position="204"/>
    </location>
</feature>
<sequence>MAPDFTGRRQSNLDRIELEYTNANYISVGDLYRVLQPWGAVELIVISHGPSKVHRGKWPAIACITNDVTDPETHEPSSIHNVKWSVERQQMIRPSAAEDLENLSRRLHIVGVRSELTIKHIEERLAALEYDNTRVAIQAGRWWGTLTLRDEQSASHRYEAYGVQQHKRIFIGNIIMFVNRPGADGGLRCFICGVPGHFSRECRRSVRDQVRRRPYRGYGGDNRQVRGELTIGGKQSHRTPNLYITKSYEEDAESLDVSDYTDPGPNVKIWQ</sequence>
<evidence type="ECO:0000313" key="3">
    <source>
        <dbReference type="EMBL" id="GMF34795.1"/>
    </source>
</evidence>
<dbReference type="EMBL" id="BSXT01000833">
    <property type="protein sequence ID" value="GMF34795.1"/>
    <property type="molecule type" value="Genomic_DNA"/>
</dbReference>
<dbReference type="OrthoDB" id="142960at2759"/>
<keyword evidence="4" id="KW-1185">Reference proteome</keyword>
<evidence type="ECO:0000259" key="2">
    <source>
        <dbReference type="PROSITE" id="PS50158"/>
    </source>
</evidence>
<dbReference type="Pfam" id="PF00098">
    <property type="entry name" value="zf-CCHC"/>
    <property type="match status" value="1"/>
</dbReference>
<protein>
    <submittedName>
        <fullName evidence="3">Unnamed protein product</fullName>
    </submittedName>
</protein>
<keyword evidence="1" id="KW-0863">Zinc-finger</keyword>
<proteinExistence type="predicted"/>
<accession>A0A9W6XAE0</accession>
<evidence type="ECO:0000313" key="4">
    <source>
        <dbReference type="Proteomes" id="UP001165121"/>
    </source>
</evidence>
<keyword evidence="1" id="KW-0479">Metal-binding</keyword>
<comment type="caution">
    <text evidence="3">The sequence shown here is derived from an EMBL/GenBank/DDBJ whole genome shotgun (WGS) entry which is preliminary data.</text>
</comment>
<dbReference type="AlphaFoldDB" id="A0A9W6XAE0"/>
<dbReference type="PROSITE" id="PS50158">
    <property type="entry name" value="ZF_CCHC"/>
    <property type="match status" value="1"/>
</dbReference>